<evidence type="ECO:0000313" key="11">
    <source>
        <dbReference type="Proteomes" id="UP000198508"/>
    </source>
</evidence>
<keyword evidence="2 7" id="KW-0597">Phosphoprotein</keyword>
<gene>
    <name evidence="10" type="ORF">SAMN05216313_12860</name>
</gene>
<name>A0A1I0JCE8_9FIRM</name>
<dbReference type="STRING" id="460384.SAMN05216313_12860"/>
<feature type="domain" description="HTH luxR-type" evidence="8">
    <location>
        <begin position="143"/>
        <end position="208"/>
    </location>
</feature>
<keyword evidence="3" id="KW-0805">Transcription regulation</keyword>
<proteinExistence type="predicted"/>
<dbReference type="GO" id="GO:0006355">
    <property type="term" value="P:regulation of DNA-templated transcription"/>
    <property type="evidence" value="ECO:0007669"/>
    <property type="project" value="InterPro"/>
</dbReference>
<evidence type="ECO:0000259" key="8">
    <source>
        <dbReference type="PROSITE" id="PS50043"/>
    </source>
</evidence>
<dbReference type="Pfam" id="PF00196">
    <property type="entry name" value="GerE"/>
    <property type="match status" value="1"/>
</dbReference>
<dbReference type="AlphaFoldDB" id="A0A1I0JCE8"/>
<dbReference type="RefSeq" id="WP_092368717.1">
    <property type="nucleotide sequence ID" value="NZ_CABJCG010000018.1"/>
</dbReference>
<evidence type="ECO:0000256" key="3">
    <source>
        <dbReference type="ARBA" id="ARBA00023015"/>
    </source>
</evidence>
<dbReference type="Pfam" id="PF00072">
    <property type="entry name" value="Response_reg"/>
    <property type="match status" value="1"/>
</dbReference>
<sequence length="210" mass="23264">MIKVVIADDIQILRQGLKAILEQDGDIEVTGLAGDGLQAFLLCKEKKPDVALMDMRMPEYDGAYAIRRIKEELPGVKILVLTTFDDRETVDAALENGADGYILKEMGDDAVIRSVKAVCTGVRVFGDSVFRSLRETPSAKPEPGPGAFNLTDRERDIVRLVAQGMDNREIARTLYLAEGTVRNNLSRVLEKLELKDRTQLAVFAVKNNLD</sequence>
<dbReference type="SUPFAM" id="SSF52172">
    <property type="entry name" value="CheY-like"/>
    <property type="match status" value="1"/>
</dbReference>
<accession>A0A1I0JCE8</accession>
<comment type="function">
    <text evidence="6">May play the central regulatory role in sporulation. It may be an element of the effector pathway responsible for the activation of sporulation genes in response to nutritional stress. Spo0A may act in concert with spo0H (a sigma factor) to control the expression of some genes that are critical to the sporulation process.</text>
</comment>
<dbReference type="EMBL" id="FOIM01000028">
    <property type="protein sequence ID" value="SEU07699.1"/>
    <property type="molecule type" value="Genomic_DNA"/>
</dbReference>
<dbReference type="Gene3D" id="3.40.50.2300">
    <property type="match status" value="1"/>
</dbReference>
<evidence type="ECO:0000256" key="4">
    <source>
        <dbReference type="ARBA" id="ARBA00023125"/>
    </source>
</evidence>
<dbReference type="PROSITE" id="PS50043">
    <property type="entry name" value="HTH_LUXR_2"/>
    <property type="match status" value="1"/>
</dbReference>
<dbReference type="InterPro" id="IPR011006">
    <property type="entry name" value="CheY-like_superfamily"/>
</dbReference>
<evidence type="ECO:0000256" key="1">
    <source>
        <dbReference type="ARBA" id="ARBA00018672"/>
    </source>
</evidence>
<evidence type="ECO:0000259" key="9">
    <source>
        <dbReference type="PROSITE" id="PS50110"/>
    </source>
</evidence>
<dbReference type="InterPro" id="IPR001789">
    <property type="entry name" value="Sig_transdc_resp-reg_receiver"/>
</dbReference>
<dbReference type="CDD" id="cd06170">
    <property type="entry name" value="LuxR_C_like"/>
    <property type="match status" value="1"/>
</dbReference>
<keyword evidence="11" id="KW-1185">Reference proteome</keyword>
<dbReference type="InterPro" id="IPR058245">
    <property type="entry name" value="NreC/VraR/RcsB-like_REC"/>
</dbReference>
<feature type="modified residue" description="4-aspartylphosphate" evidence="7">
    <location>
        <position position="54"/>
    </location>
</feature>
<dbReference type="InterPro" id="IPR016032">
    <property type="entry name" value="Sig_transdc_resp-reg_C-effctor"/>
</dbReference>
<organism evidence="10 11">
    <name type="scientific">Enterocloster lavalensis</name>
    <dbReference type="NCBI Taxonomy" id="460384"/>
    <lineage>
        <taxon>Bacteria</taxon>
        <taxon>Bacillati</taxon>
        <taxon>Bacillota</taxon>
        <taxon>Clostridia</taxon>
        <taxon>Lachnospirales</taxon>
        <taxon>Lachnospiraceae</taxon>
        <taxon>Enterocloster</taxon>
    </lineage>
</organism>
<feature type="domain" description="Response regulatory" evidence="9">
    <location>
        <begin position="3"/>
        <end position="119"/>
    </location>
</feature>
<dbReference type="InterPro" id="IPR039420">
    <property type="entry name" value="WalR-like"/>
</dbReference>
<keyword evidence="4" id="KW-0238">DNA-binding</keyword>
<dbReference type="PROSITE" id="PS00622">
    <property type="entry name" value="HTH_LUXR_1"/>
    <property type="match status" value="1"/>
</dbReference>
<dbReference type="GO" id="GO:0003677">
    <property type="term" value="F:DNA binding"/>
    <property type="evidence" value="ECO:0007669"/>
    <property type="project" value="UniProtKB-KW"/>
</dbReference>
<dbReference type="GO" id="GO:0000160">
    <property type="term" value="P:phosphorelay signal transduction system"/>
    <property type="evidence" value="ECO:0007669"/>
    <property type="project" value="InterPro"/>
</dbReference>
<dbReference type="SMART" id="SM00421">
    <property type="entry name" value="HTH_LUXR"/>
    <property type="match status" value="1"/>
</dbReference>
<evidence type="ECO:0000256" key="2">
    <source>
        <dbReference type="ARBA" id="ARBA00022553"/>
    </source>
</evidence>
<evidence type="ECO:0000256" key="5">
    <source>
        <dbReference type="ARBA" id="ARBA00023163"/>
    </source>
</evidence>
<dbReference type="CDD" id="cd17535">
    <property type="entry name" value="REC_NarL-like"/>
    <property type="match status" value="1"/>
</dbReference>
<keyword evidence="5" id="KW-0804">Transcription</keyword>
<dbReference type="PRINTS" id="PR00038">
    <property type="entry name" value="HTHLUXR"/>
</dbReference>
<evidence type="ECO:0000256" key="7">
    <source>
        <dbReference type="PROSITE-ProRule" id="PRU00169"/>
    </source>
</evidence>
<dbReference type="PROSITE" id="PS50110">
    <property type="entry name" value="RESPONSE_REGULATORY"/>
    <property type="match status" value="1"/>
</dbReference>
<protein>
    <recommendedName>
        <fullName evidence="1">Stage 0 sporulation protein A homolog</fullName>
    </recommendedName>
</protein>
<dbReference type="SMART" id="SM00448">
    <property type="entry name" value="REC"/>
    <property type="match status" value="1"/>
</dbReference>
<dbReference type="InterPro" id="IPR000792">
    <property type="entry name" value="Tscrpt_reg_LuxR_C"/>
</dbReference>
<evidence type="ECO:0000256" key="6">
    <source>
        <dbReference type="ARBA" id="ARBA00024867"/>
    </source>
</evidence>
<dbReference type="PANTHER" id="PTHR43214:SF40">
    <property type="entry name" value="TRANSCRIPTIONAL REGULATORY PROTEIN LNRK"/>
    <property type="match status" value="1"/>
</dbReference>
<evidence type="ECO:0000313" key="10">
    <source>
        <dbReference type="EMBL" id="SEU07699.1"/>
    </source>
</evidence>
<dbReference type="PANTHER" id="PTHR43214">
    <property type="entry name" value="TWO-COMPONENT RESPONSE REGULATOR"/>
    <property type="match status" value="1"/>
</dbReference>
<reference evidence="11" key="1">
    <citation type="submission" date="2016-10" db="EMBL/GenBank/DDBJ databases">
        <authorList>
            <person name="Varghese N."/>
            <person name="Submissions S."/>
        </authorList>
    </citation>
    <scope>NUCLEOTIDE SEQUENCE [LARGE SCALE GENOMIC DNA]</scope>
    <source>
        <strain evidence="11">NLAE-zl-G277</strain>
    </source>
</reference>
<dbReference type="SUPFAM" id="SSF46894">
    <property type="entry name" value="C-terminal effector domain of the bipartite response regulators"/>
    <property type="match status" value="1"/>
</dbReference>
<dbReference type="Proteomes" id="UP000198508">
    <property type="component" value="Unassembled WGS sequence"/>
</dbReference>